<gene>
    <name evidence="2" type="ORF">EV420DRAFT_637857</name>
</gene>
<dbReference type="AlphaFoldDB" id="A0AA39MF45"/>
<evidence type="ECO:0000256" key="1">
    <source>
        <dbReference type="SAM" id="SignalP"/>
    </source>
</evidence>
<evidence type="ECO:0000313" key="3">
    <source>
        <dbReference type="Proteomes" id="UP001175211"/>
    </source>
</evidence>
<feature type="chain" id="PRO_5041361557" description="Secreted protein" evidence="1">
    <location>
        <begin position="27"/>
        <end position="109"/>
    </location>
</feature>
<organism evidence="2 3">
    <name type="scientific">Armillaria tabescens</name>
    <name type="common">Ringless honey mushroom</name>
    <name type="synonym">Agaricus tabescens</name>
    <dbReference type="NCBI Taxonomy" id="1929756"/>
    <lineage>
        <taxon>Eukaryota</taxon>
        <taxon>Fungi</taxon>
        <taxon>Dikarya</taxon>
        <taxon>Basidiomycota</taxon>
        <taxon>Agaricomycotina</taxon>
        <taxon>Agaricomycetes</taxon>
        <taxon>Agaricomycetidae</taxon>
        <taxon>Agaricales</taxon>
        <taxon>Marasmiineae</taxon>
        <taxon>Physalacriaceae</taxon>
        <taxon>Desarmillaria</taxon>
    </lineage>
</organism>
<feature type="signal peptide" evidence="1">
    <location>
        <begin position="1"/>
        <end position="26"/>
    </location>
</feature>
<proteinExistence type="predicted"/>
<dbReference type="RefSeq" id="XP_060321384.1">
    <property type="nucleotide sequence ID" value="XM_060482888.1"/>
</dbReference>
<sequence>MGKVLLAWVTSAPGAIVLLASKDVRGSDMESAGESRYQVTCIRLLILPALDGFIQRERVDILSRRSPRFGILTSTSTRVGVSHPSGRLSRLPVTSAHSNVSFTKSQRLQ</sequence>
<comment type="caution">
    <text evidence="2">The sequence shown here is derived from an EMBL/GenBank/DDBJ whole genome shotgun (WGS) entry which is preliminary data.</text>
</comment>
<dbReference type="EMBL" id="JAUEPS010000293">
    <property type="protein sequence ID" value="KAK0432541.1"/>
    <property type="molecule type" value="Genomic_DNA"/>
</dbReference>
<keyword evidence="3" id="KW-1185">Reference proteome</keyword>
<protein>
    <recommendedName>
        <fullName evidence="4">Secreted protein</fullName>
    </recommendedName>
</protein>
<evidence type="ECO:0008006" key="4">
    <source>
        <dbReference type="Google" id="ProtNLM"/>
    </source>
</evidence>
<keyword evidence="1" id="KW-0732">Signal</keyword>
<reference evidence="2" key="1">
    <citation type="submission" date="2023-06" db="EMBL/GenBank/DDBJ databases">
        <authorList>
            <consortium name="Lawrence Berkeley National Laboratory"/>
            <person name="Ahrendt S."/>
            <person name="Sahu N."/>
            <person name="Indic B."/>
            <person name="Wong-Bajracharya J."/>
            <person name="Merenyi Z."/>
            <person name="Ke H.-M."/>
            <person name="Monk M."/>
            <person name="Kocsube S."/>
            <person name="Drula E."/>
            <person name="Lipzen A."/>
            <person name="Balint B."/>
            <person name="Henrissat B."/>
            <person name="Andreopoulos B."/>
            <person name="Martin F.M."/>
            <person name="Harder C.B."/>
            <person name="Rigling D."/>
            <person name="Ford K.L."/>
            <person name="Foster G.D."/>
            <person name="Pangilinan J."/>
            <person name="Papanicolaou A."/>
            <person name="Barry K."/>
            <person name="LaButti K."/>
            <person name="Viragh M."/>
            <person name="Koriabine M."/>
            <person name="Yan M."/>
            <person name="Riley R."/>
            <person name="Champramary S."/>
            <person name="Plett K.L."/>
            <person name="Tsai I.J."/>
            <person name="Slot J."/>
            <person name="Sipos G."/>
            <person name="Plett J."/>
            <person name="Nagy L.G."/>
            <person name="Grigoriev I.V."/>
        </authorList>
    </citation>
    <scope>NUCLEOTIDE SEQUENCE</scope>
    <source>
        <strain evidence="2">CCBAS 213</strain>
    </source>
</reference>
<accession>A0AA39MF45</accession>
<dbReference type="Proteomes" id="UP001175211">
    <property type="component" value="Unassembled WGS sequence"/>
</dbReference>
<dbReference type="GeneID" id="85366436"/>
<name>A0AA39MF45_ARMTA</name>
<evidence type="ECO:0000313" key="2">
    <source>
        <dbReference type="EMBL" id="KAK0432541.1"/>
    </source>
</evidence>